<evidence type="ECO:0000313" key="4">
    <source>
        <dbReference type="Proteomes" id="UP000482800"/>
    </source>
</evidence>
<evidence type="ECO:0000259" key="2">
    <source>
        <dbReference type="Pfam" id="PF00931"/>
    </source>
</evidence>
<accession>A0A6V8KR74</accession>
<evidence type="ECO:0000256" key="1">
    <source>
        <dbReference type="SAM" id="MobiDB-lite"/>
    </source>
</evidence>
<dbReference type="Gene3D" id="1.25.40.10">
    <property type="entry name" value="Tetratricopeptide repeat domain"/>
    <property type="match status" value="1"/>
</dbReference>
<dbReference type="GO" id="GO:0043531">
    <property type="term" value="F:ADP binding"/>
    <property type="evidence" value="ECO:0007669"/>
    <property type="project" value="InterPro"/>
</dbReference>
<feature type="compositionally biased region" description="Low complexity" evidence="1">
    <location>
        <begin position="497"/>
        <end position="506"/>
    </location>
</feature>
<dbReference type="InterPro" id="IPR027417">
    <property type="entry name" value="P-loop_NTPase"/>
</dbReference>
<dbReference type="Proteomes" id="UP000482800">
    <property type="component" value="Unassembled WGS sequence"/>
</dbReference>
<dbReference type="RefSeq" id="WP_218579594.1">
    <property type="nucleotide sequence ID" value="NZ_BLPF01000004.1"/>
</dbReference>
<organism evidence="3 4">
    <name type="scientific">Phytohabitans houttuyneae</name>
    <dbReference type="NCBI Taxonomy" id="1076126"/>
    <lineage>
        <taxon>Bacteria</taxon>
        <taxon>Bacillati</taxon>
        <taxon>Actinomycetota</taxon>
        <taxon>Actinomycetes</taxon>
        <taxon>Micromonosporales</taxon>
        <taxon>Micromonosporaceae</taxon>
    </lineage>
</organism>
<reference evidence="3 4" key="1">
    <citation type="submission" date="2020-03" db="EMBL/GenBank/DDBJ databases">
        <title>Whole genome shotgun sequence of Phytohabitans houttuyneae NBRC 108639.</title>
        <authorList>
            <person name="Komaki H."/>
            <person name="Tamura T."/>
        </authorList>
    </citation>
    <scope>NUCLEOTIDE SEQUENCE [LARGE SCALE GENOMIC DNA]</scope>
    <source>
        <strain evidence="3 4">NBRC 108639</strain>
    </source>
</reference>
<comment type="caution">
    <text evidence="3">The sequence shown here is derived from an EMBL/GenBank/DDBJ whole genome shotgun (WGS) entry which is preliminary data.</text>
</comment>
<dbReference type="InterPro" id="IPR002182">
    <property type="entry name" value="NB-ARC"/>
</dbReference>
<dbReference type="SUPFAM" id="SSF52540">
    <property type="entry name" value="P-loop containing nucleoside triphosphate hydrolases"/>
    <property type="match status" value="1"/>
</dbReference>
<gene>
    <name evidence="3" type="ORF">Phou_092980</name>
</gene>
<dbReference type="Pfam" id="PF00931">
    <property type="entry name" value="NB-ARC"/>
    <property type="match status" value="1"/>
</dbReference>
<dbReference type="PANTHER" id="PTHR35205">
    <property type="entry name" value="NB-ARC AND TPR DOMAIN PROTEIN"/>
    <property type="match status" value="1"/>
</dbReference>
<dbReference type="InterPro" id="IPR011990">
    <property type="entry name" value="TPR-like_helical_dom_sf"/>
</dbReference>
<dbReference type="PRINTS" id="PR00364">
    <property type="entry name" value="DISEASERSIST"/>
</dbReference>
<dbReference type="PANTHER" id="PTHR35205:SF1">
    <property type="entry name" value="ZU5 DOMAIN-CONTAINING PROTEIN"/>
    <property type="match status" value="1"/>
</dbReference>
<keyword evidence="4" id="KW-1185">Reference proteome</keyword>
<evidence type="ECO:0000313" key="3">
    <source>
        <dbReference type="EMBL" id="GFJ85118.1"/>
    </source>
</evidence>
<feature type="domain" description="NB-ARC" evidence="2">
    <location>
        <begin position="63"/>
        <end position="175"/>
    </location>
</feature>
<dbReference type="EMBL" id="BLPF01000004">
    <property type="protein sequence ID" value="GFJ85118.1"/>
    <property type="molecule type" value="Genomic_DNA"/>
</dbReference>
<feature type="region of interest" description="Disordered" evidence="1">
    <location>
        <begin position="482"/>
        <end position="513"/>
    </location>
</feature>
<sequence>MEGAVGDFYGPVNFGGGNRPTVSWPHRVGAVPRLAHGRQPRPADGLLTAAVTGGGTTVVCQVLAGMGGVGKTQLAANLATRLWDTSQLDLLIWVTASSRTTIIDTYARAAADLTGIDDSNPQHAADRLMAWLAGTGRRWLLVLDDITDPTDLTGLWPPDTATGRTIATTRRRDTALLAGRQLIDVGVFTPVEANAYLAGQLGDTAQRLAEADQLAADLGYLPIALAQAAAYILDLDLTCAAYRTRLRQRRLERLHPNTLPDEQQRAVTETWALSITQADTDTDQLATQILRLAALLDANGIPANLFTTTAALTHYQHTLDRDVDADDADDTTRTLFRLGLADTVHDPDTDITLIRVHALVQRVVAEATPNNQHPQLTHTAADALVQLWPAIERDTHTARLGQLLRANTTALTTTAGNHLWHTPNGEPDAHPLLFQAGNSLGEIGQVAAARAHFQQLHTEAVRVLGPDHPHTLTTRHNIADWRGRPGIRPAPPRRSRSCSPTSCGCSARTTPTR</sequence>
<protein>
    <recommendedName>
        <fullName evidence="2">NB-ARC domain-containing protein</fullName>
    </recommendedName>
</protein>
<name>A0A6V8KR74_9ACTN</name>
<dbReference type="Gene3D" id="3.40.50.300">
    <property type="entry name" value="P-loop containing nucleotide triphosphate hydrolases"/>
    <property type="match status" value="1"/>
</dbReference>
<proteinExistence type="predicted"/>
<reference evidence="3 4" key="2">
    <citation type="submission" date="2020-03" db="EMBL/GenBank/DDBJ databases">
        <authorList>
            <person name="Ichikawa N."/>
            <person name="Kimura A."/>
            <person name="Kitahashi Y."/>
            <person name="Uohara A."/>
        </authorList>
    </citation>
    <scope>NUCLEOTIDE SEQUENCE [LARGE SCALE GENOMIC DNA]</scope>
    <source>
        <strain evidence="3 4">NBRC 108639</strain>
    </source>
</reference>
<dbReference type="AlphaFoldDB" id="A0A6V8KR74"/>